<dbReference type="GO" id="GO:0030288">
    <property type="term" value="C:outer membrane-bounded periplasmic space"/>
    <property type="evidence" value="ECO:0007669"/>
    <property type="project" value="TreeGrafter"/>
</dbReference>
<evidence type="ECO:0000256" key="5">
    <source>
        <dbReference type="RuleBase" id="RU004404"/>
    </source>
</evidence>
<evidence type="ECO:0000313" key="9">
    <source>
        <dbReference type="Proteomes" id="UP000824108"/>
    </source>
</evidence>
<accession>A0A9D2GX66</accession>
<dbReference type="Gene3D" id="3.90.226.10">
    <property type="entry name" value="2-enoyl-CoA Hydratase, Chain A, domain 1"/>
    <property type="match status" value="1"/>
</dbReference>
<evidence type="ECO:0000256" key="4">
    <source>
        <dbReference type="ARBA" id="ARBA00022825"/>
    </source>
</evidence>
<evidence type="ECO:0000256" key="2">
    <source>
        <dbReference type="ARBA" id="ARBA00022670"/>
    </source>
</evidence>
<evidence type="ECO:0000313" key="8">
    <source>
        <dbReference type="EMBL" id="HIZ91653.1"/>
    </source>
</evidence>
<dbReference type="EMBL" id="DXAV01000050">
    <property type="protein sequence ID" value="HIZ91653.1"/>
    <property type="molecule type" value="Genomic_DNA"/>
</dbReference>
<name>A0A9D2GX66_9BACE</name>
<sequence length="577" mass="64378">MGTKGSSRFTPVIIAISVVAGILIGTFYAKHYGGNKLGIINGSSNKLNALLHVIDEQYVDTVDMSKLVENAMPQILAELDPHSTYIPAQKLEEVNSELEGSFSGVGIQFTIQEDTIHVNSVVSGGPAEKVGLMAGDRIVMVDDSLFVGKGLTNEKAMRTLKGPKGSQVKLGVKRITEKELLDFVVTRGDIPQNTIDAAYMINEDFGYVQISKFGRTTHVELLNAIAQLSHQNCKGMIIDLRENTGGYMEAAIRMVNEFLPEGKLIVYTQGRKYPRMEEYANGTGSCQNIPLVVLIDQGSASASEIFAGAIQDNDRGTIVGLRSFGKGLVQQPIDFSDGSAIRLTIARYYTPSGRCIQRPYESGKDSKYEMDWLDRYEHGEFFSADSVKLDKNLRYSTSLGRPVYGGGGIMPDVFVPRDTTGITSYLMEVSNKGLLIQFSFQYTDRNRAKLNEFTNETELQKYLEKQNIVEKFVRFAAQKGVKRRNLLISKSRKLLERNLYGNIIYNMQGKEAYIRYINQDDATVLKALEILERGEAFPKAPEATKGEEENDNREKRTAQVYNRIKDPARSFHYAFIG</sequence>
<dbReference type="SMART" id="SM00228">
    <property type="entry name" value="PDZ"/>
    <property type="match status" value="1"/>
</dbReference>
<keyword evidence="6" id="KW-0472">Membrane</keyword>
<evidence type="ECO:0000256" key="6">
    <source>
        <dbReference type="SAM" id="Phobius"/>
    </source>
</evidence>
<dbReference type="GO" id="GO:0007165">
    <property type="term" value="P:signal transduction"/>
    <property type="evidence" value="ECO:0007669"/>
    <property type="project" value="TreeGrafter"/>
</dbReference>
<keyword evidence="6" id="KW-1133">Transmembrane helix</keyword>
<dbReference type="InterPro" id="IPR005151">
    <property type="entry name" value="Tail-specific_protease"/>
</dbReference>
<dbReference type="CDD" id="cd07560">
    <property type="entry name" value="Peptidase_S41_CPP"/>
    <property type="match status" value="1"/>
</dbReference>
<reference evidence="8" key="1">
    <citation type="journal article" date="2021" name="PeerJ">
        <title>Extensive microbial diversity within the chicken gut microbiome revealed by metagenomics and culture.</title>
        <authorList>
            <person name="Gilroy R."/>
            <person name="Ravi A."/>
            <person name="Getino M."/>
            <person name="Pursley I."/>
            <person name="Horton D.L."/>
            <person name="Alikhan N.F."/>
            <person name="Baker D."/>
            <person name="Gharbi K."/>
            <person name="Hall N."/>
            <person name="Watson M."/>
            <person name="Adriaenssens E.M."/>
            <person name="Foster-Nyarko E."/>
            <person name="Jarju S."/>
            <person name="Secka A."/>
            <person name="Antonio M."/>
            <person name="Oren A."/>
            <person name="Chaudhuri R.R."/>
            <person name="La Ragione R."/>
            <person name="Hildebrand F."/>
            <person name="Pallen M.J."/>
        </authorList>
    </citation>
    <scope>NUCLEOTIDE SEQUENCE</scope>
    <source>
        <strain evidence="8">CHK118-2852</strain>
    </source>
</reference>
<dbReference type="SUPFAM" id="SSF50156">
    <property type="entry name" value="PDZ domain-like"/>
    <property type="match status" value="1"/>
</dbReference>
<dbReference type="PANTHER" id="PTHR32060:SF30">
    <property type="entry name" value="CARBOXY-TERMINAL PROCESSING PROTEASE CTPA"/>
    <property type="match status" value="1"/>
</dbReference>
<dbReference type="GO" id="GO:0008236">
    <property type="term" value="F:serine-type peptidase activity"/>
    <property type="evidence" value="ECO:0007669"/>
    <property type="project" value="UniProtKB-KW"/>
</dbReference>
<dbReference type="InterPro" id="IPR004447">
    <property type="entry name" value="Peptidase_S41A"/>
</dbReference>
<reference evidence="8" key="2">
    <citation type="submission" date="2021-04" db="EMBL/GenBank/DDBJ databases">
        <authorList>
            <person name="Gilroy R."/>
        </authorList>
    </citation>
    <scope>NUCLEOTIDE SEQUENCE</scope>
    <source>
        <strain evidence="8">CHK118-2852</strain>
    </source>
</reference>
<keyword evidence="2 5" id="KW-0645">Protease</keyword>
<feature type="domain" description="PDZ" evidence="7">
    <location>
        <begin position="91"/>
        <end position="161"/>
    </location>
</feature>
<dbReference type="AlphaFoldDB" id="A0A9D2GX66"/>
<dbReference type="InterPro" id="IPR036034">
    <property type="entry name" value="PDZ_sf"/>
</dbReference>
<dbReference type="Pfam" id="PF13180">
    <property type="entry name" value="PDZ_2"/>
    <property type="match status" value="1"/>
</dbReference>
<keyword evidence="4 5" id="KW-0720">Serine protease</keyword>
<organism evidence="8 9">
    <name type="scientific">Candidatus Bacteroides merdavium</name>
    <dbReference type="NCBI Taxonomy" id="2838472"/>
    <lineage>
        <taxon>Bacteria</taxon>
        <taxon>Pseudomonadati</taxon>
        <taxon>Bacteroidota</taxon>
        <taxon>Bacteroidia</taxon>
        <taxon>Bacteroidales</taxon>
        <taxon>Bacteroidaceae</taxon>
        <taxon>Bacteroides</taxon>
    </lineage>
</organism>
<keyword evidence="3 5" id="KW-0378">Hydrolase</keyword>
<keyword evidence="6" id="KW-0812">Transmembrane</keyword>
<dbReference type="PANTHER" id="PTHR32060">
    <property type="entry name" value="TAIL-SPECIFIC PROTEASE"/>
    <property type="match status" value="1"/>
</dbReference>
<protein>
    <submittedName>
        <fullName evidence="8">S41 family peptidase</fullName>
    </submittedName>
</protein>
<dbReference type="PROSITE" id="PS50106">
    <property type="entry name" value="PDZ"/>
    <property type="match status" value="1"/>
</dbReference>
<comment type="caution">
    <text evidence="8">The sequence shown here is derived from an EMBL/GenBank/DDBJ whole genome shotgun (WGS) entry which is preliminary data.</text>
</comment>
<dbReference type="Proteomes" id="UP000824108">
    <property type="component" value="Unassembled WGS sequence"/>
</dbReference>
<dbReference type="Gene3D" id="2.30.42.10">
    <property type="match status" value="1"/>
</dbReference>
<dbReference type="InterPro" id="IPR001478">
    <property type="entry name" value="PDZ"/>
</dbReference>
<comment type="similarity">
    <text evidence="1 5">Belongs to the peptidase S41A family.</text>
</comment>
<dbReference type="Gene3D" id="3.30.750.44">
    <property type="match status" value="1"/>
</dbReference>
<dbReference type="CDD" id="cd06782">
    <property type="entry name" value="cpPDZ_CPP-like"/>
    <property type="match status" value="1"/>
</dbReference>
<feature type="transmembrane region" description="Helical" evidence="6">
    <location>
        <begin position="12"/>
        <end position="29"/>
    </location>
</feature>
<dbReference type="FunFam" id="3.90.226.10:FF:000029">
    <property type="entry name" value="Peptidase, S41 family"/>
    <property type="match status" value="1"/>
</dbReference>
<evidence type="ECO:0000256" key="3">
    <source>
        <dbReference type="ARBA" id="ARBA00022801"/>
    </source>
</evidence>
<evidence type="ECO:0000256" key="1">
    <source>
        <dbReference type="ARBA" id="ARBA00009179"/>
    </source>
</evidence>
<dbReference type="FunFam" id="3.30.750.44:FF:000001">
    <property type="entry name" value="S41 family peptidase"/>
    <property type="match status" value="1"/>
</dbReference>
<dbReference type="GO" id="GO:0006508">
    <property type="term" value="P:proteolysis"/>
    <property type="evidence" value="ECO:0007669"/>
    <property type="project" value="UniProtKB-KW"/>
</dbReference>
<dbReference type="GO" id="GO:0004175">
    <property type="term" value="F:endopeptidase activity"/>
    <property type="evidence" value="ECO:0007669"/>
    <property type="project" value="TreeGrafter"/>
</dbReference>
<dbReference type="NCBIfam" id="TIGR00225">
    <property type="entry name" value="prc"/>
    <property type="match status" value="1"/>
</dbReference>
<proteinExistence type="inferred from homology"/>
<gene>
    <name evidence="8" type="ORF">H9807_05995</name>
</gene>
<dbReference type="SMART" id="SM00245">
    <property type="entry name" value="TSPc"/>
    <property type="match status" value="1"/>
</dbReference>
<dbReference type="Pfam" id="PF03572">
    <property type="entry name" value="Peptidase_S41"/>
    <property type="match status" value="1"/>
</dbReference>
<dbReference type="SUPFAM" id="SSF52096">
    <property type="entry name" value="ClpP/crotonase"/>
    <property type="match status" value="1"/>
</dbReference>
<evidence type="ECO:0000259" key="7">
    <source>
        <dbReference type="PROSITE" id="PS50106"/>
    </source>
</evidence>
<dbReference type="InterPro" id="IPR029045">
    <property type="entry name" value="ClpP/crotonase-like_dom_sf"/>
</dbReference>